<feature type="non-terminal residue" evidence="1">
    <location>
        <position position="91"/>
    </location>
</feature>
<dbReference type="SUPFAM" id="SSF53756">
    <property type="entry name" value="UDP-Glycosyltransferase/glycogen phosphorylase"/>
    <property type="match status" value="1"/>
</dbReference>
<evidence type="ECO:0008006" key="3">
    <source>
        <dbReference type="Google" id="ProtNLM"/>
    </source>
</evidence>
<organism evidence="1 2">
    <name type="scientific">Candidatus Gottesmanbacteria bacterium GW2011_GWA2_47_9</name>
    <dbReference type="NCBI Taxonomy" id="1618445"/>
    <lineage>
        <taxon>Bacteria</taxon>
        <taxon>Candidatus Gottesmaniibacteriota</taxon>
    </lineage>
</organism>
<protein>
    <recommendedName>
        <fullName evidence="3">Glycosyltransferase subfamily 4-like N-terminal domain-containing protein</fullName>
    </recommendedName>
</protein>
<comment type="caution">
    <text evidence="1">The sequence shown here is derived from an EMBL/GenBank/DDBJ whole genome shotgun (WGS) entry which is preliminary data.</text>
</comment>
<dbReference type="Proteomes" id="UP000034739">
    <property type="component" value="Unassembled WGS sequence"/>
</dbReference>
<sequence length="91" mass="10361">MRILIATGVYPPAIGGPAQYAKNLKEEWERAGYKVKVKTFRLEYSLPTGVRHFYFFLKILPAVLWSEFIFALDTFSVGWPATCAAKIFGKK</sequence>
<accession>A0A0G1WA55</accession>
<name>A0A0G1WA55_9BACT</name>
<dbReference type="Gene3D" id="3.40.50.2000">
    <property type="entry name" value="Glycogen Phosphorylase B"/>
    <property type="match status" value="1"/>
</dbReference>
<evidence type="ECO:0000313" key="1">
    <source>
        <dbReference type="EMBL" id="KKU87218.1"/>
    </source>
</evidence>
<dbReference type="AlphaFoldDB" id="A0A0G1WA55"/>
<reference evidence="1 2" key="1">
    <citation type="journal article" date="2015" name="Nature">
        <title>rRNA introns, odd ribosomes, and small enigmatic genomes across a large radiation of phyla.</title>
        <authorList>
            <person name="Brown C.T."/>
            <person name="Hug L.A."/>
            <person name="Thomas B.C."/>
            <person name="Sharon I."/>
            <person name="Castelle C.J."/>
            <person name="Singh A."/>
            <person name="Wilkins M.J."/>
            <person name="Williams K.H."/>
            <person name="Banfield J.F."/>
        </authorList>
    </citation>
    <scope>NUCLEOTIDE SEQUENCE [LARGE SCALE GENOMIC DNA]</scope>
</reference>
<gene>
    <name evidence="1" type="ORF">UY16_C0034G0009</name>
</gene>
<evidence type="ECO:0000313" key="2">
    <source>
        <dbReference type="Proteomes" id="UP000034739"/>
    </source>
</evidence>
<dbReference type="EMBL" id="LCOY01000034">
    <property type="protein sequence ID" value="KKU87218.1"/>
    <property type="molecule type" value="Genomic_DNA"/>
</dbReference>
<proteinExistence type="predicted"/>